<dbReference type="EMBL" id="KI690964">
    <property type="protein sequence ID" value="ETM54614.1"/>
    <property type="molecule type" value="Genomic_DNA"/>
</dbReference>
<gene>
    <name evidence="2" type="ORF">L914_02084</name>
</gene>
<dbReference type="VEuPathDB" id="FungiDB:PPTG_07029"/>
<dbReference type="AlphaFoldDB" id="W2P3U4"/>
<protein>
    <submittedName>
        <fullName evidence="2">Uncharacterized protein</fullName>
    </submittedName>
</protein>
<reference evidence="2" key="1">
    <citation type="submission" date="2013-11" db="EMBL/GenBank/DDBJ databases">
        <title>The Genome Sequence of Phytophthora parasitica IAC_01/95.</title>
        <authorList>
            <consortium name="The Broad Institute Genomics Platform"/>
            <person name="Russ C."/>
            <person name="Tyler B."/>
            <person name="Panabieres F."/>
            <person name="Shan W."/>
            <person name="Tripathy S."/>
            <person name="Grunwald N."/>
            <person name="Machado M."/>
            <person name="Johnson C.S."/>
            <person name="Arredondo F."/>
            <person name="Hong C."/>
            <person name="Coffey M."/>
            <person name="Young S.K."/>
            <person name="Zeng Q."/>
            <person name="Gargeya S."/>
            <person name="Fitzgerald M."/>
            <person name="Abouelleil A."/>
            <person name="Alvarado L."/>
            <person name="Chapman S.B."/>
            <person name="Gainer-Dewar J."/>
            <person name="Goldberg J."/>
            <person name="Griggs A."/>
            <person name="Gujja S."/>
            <person name="Hansen M."/>
            <person name="Howarth C."/>
            <person name="Imamovic A."/>
            <person name="Ireland A."/>
            <person name="Larimer J."/>
            <person name="McCowan C."/>
            <person name="Murphy C."/>
            <person name="Pearson M."/>
            <person name="Poon T.W."/>
            <person name="Priest M."/>
            <person name="Roberts A."/>
            <person name="Saif S."/>
            <person name="Shea T."/>
            <person name="Sykes S."/>
            <person name="Wortman J."/>
            <person name="Nusbaum C."/>
            <person name="Birren B."/>
        </authorList>
    </citation>
    <scope>NUCLEOTIDE SEQUENCE [LARGE SCALE GENOMIC DNA]</scope>
    <source>
        <strain evidence="2">IAC_01/95</strain>
    </source>
</reference>
<organism evidence="2">
    <name type="scientific">Phytophthora nicotianae</name>
    <name type="common">Potato buckeye rot agent</name>
    <name type="synonym">Phytophthora parasitica</name>
    <dbReference type="NCBI Taxonomy" id="4792"/>
    <lineage>
        <taxon>Eukaryota</taxon>
        <taxon>Sar</taxon>
        <taxon>Stramenopiles</taxon>
        <taxon>Oomycota</taxon>
        <taxon>Peronosporomycetes</taxon>
        <taxon>Peronosporales</taxon>
        <taxon>Peronosporaceae</taxon>
        <taxon>Phytophthora</taxon>
    </lineage>
</organism>
<accession>W2P3U4</accession>
<proteinExistence type="predicted"/>
<evidence type="ECO:0000313" key="2">
    <source>
        <dbReference type="EMBL" id="ETM54614.1"/>
    </source>
</evidence>
<evidence type="ECO:0000256" key="1">
    <source>
        <dbReference type="SAM" id="MobiDB-lite"/>
    </source>
</evidence>
<sequence>MLLYVCPRPSSDDEDADLDFDSLEINDNEATGPTEFKQAGKRKDGSSDVEGASASSRSRRQATERNKPVPHTVAGITSSYFCIAFSDLIDCFTDFFSVTV</sequence>
<name>W2P3U4_PHYNI</name>
<dbReference type="Proteomes" id="UP000054532">
    <property type="component" value="Unassembled WGS sequence"/>
</dbReference>
<feature type="region of interest" description="Disordered" evidence="1">
    <location>
        <begin position="24"/>
        <end position="69"/>
    </location>
</feature>